<proteinExistence type="predicted"/>
<sequence>MAQTNAGLPDDEELVSQYFDLDEASCESEDFGRLDGNIPGFNPIVKQKNNSNRRRLEEDIPWENFSGGIGCYVFPWSSNVMMGCEAPSTREMSESLGRKRKPTLEDSYAVKRRKSQENQSPSAAGGIVWNNLFREVFQKIASQPPSGEDHIFTW</sequence>
<organism evidence="1 2">
    <name type="scientific">Hypoxylon rubiginosum</name>
    <dbReference type="NCBI Taxonomy" id="110542"/>
    <lineage>
        <taxon>Eukaryota</taxon>
        <taxon>Fungi</taxon>
        <taxon>Dikarya</taxon>
        <taxon>Ascomycota</taxon>
        <taxon>Pezizomycotina</taxon>
        <taxon>Sordariomycetes</taxon>
        <taxon>Xylariomycetidae</taxon>
        <taxon>Xylariales</taxon>
        <taxon>Hypoxylaceae</taxon>
        <taxon>Hypoxylon</taxon>
    </lineage>
</organism>
<accession>A0ACB9YZQ9</accession>
<name>A0ACB9YZQ9_9PEZI</name>
<dbReference type="Proteomes" id="UP001497700">
    <property type="component" value="Unassembled WGS sequence"/>
</dbReference>
<evidence type="ECO:0000313" key="1">
    <source>
        <dbReference type="EMBL" id="KAI4864954.1"/>
    </source>
</evidence>
<gene>
    <name evidence="1" type="ORF">F4820DRAFT_448568</name>
</gene>
<reference evidence="1 2" key="1">
    <citation type="journal article" date="2022" name="New Phytol.">
        <title>Ecological generalism drives hyperdiversity of secondary metabolite gene clusters in xylarialean endophytes.</title>
        <authorList>
            <person name="Franco M.E.E."/>
            <person name="Wisecaver J.H."/>
            <person name="Arnold A.E."/>
            <person name="Ju Y.M."/>
            <person name="Slot J.C."/>
            <person name="Ahrendt S."/>
            <person name="Moore L.P."/>
            <person name="Eastman K.E."/>
            <person name="Scott K."/>
            <person name="Konkel Z."/>
            <person name="Mondo S.J."/>
            <person name="Kuo A."/>
            <person name="Hayes R.D."/>
            <person name="Haridas S."/>
            <person name="Andreopoulos B."/>
            <person name="Riley R."/>
            <person name="LaButti K."/>
            <person name="Pangilinan J."/>
            <person name="Lipzen A."/>
            <person name="Amirebrahimi M."/>
            <person name="Yan J."/>
            <person name="Adam C."/>
            <person name="Keymanesh K."/>
            <person name="Ng V."/>
            <person name="Louie K."/>
            <person name="Northen T."/>
            <person name="Drula E."/>
            <person name="Henrissat B."/>
            <person name="Hsieh H.M."/>
            <person name="Youens-Clark K."/>
            <person name="Lutzoni F."/>
            <person name="Miadlikowska J."/>
            <person name="Eastwood D.C."/>
            <person name="Hamelin R.C."/>
            <person name="Grigoriev I.V."/>
            <person name="U'Ren J.M."/>
        </authorList>
    </citation>
    <scope>NUCLEOTIDE SEQUENCE [LARGE SCALE GENOMIC DNA]</scope>
    <source>
        <strain evidence="1 2">CBS 119005</strain>
    </source>
</reference>
<keyword evidence="2" id="KW-1185">Reference proteome</keyword>
<comment type="caution">
    <text evidence="1">The sequence shown here is derived from an EMBL/GenBank/DDBJ whole genome shotgun (WGS) entry which is preliminary data.</text>
</comment>
<dbReference type="EMBL" id="MU393479">
    <property type="protein sequence ID" value="KAI4864954.1"/>
    <property type="molecule type" value="Genomic_DNA"/>
</dbReference>
<protein>
    <submittedName>
        <fullName evidence="1">Uncharacterized protein</fullName>
    </submittedName>
</protein>
<evidence type="ECO:0000313" key="2">
    <source>
        <dbReference type="Proteomes" id="UP001497700"/>
    </source>
</evidence>